<dbReference type="InterPro" id="IPR014903">
    <property type="entry name" value="DUF1796"/>
</dbReference>
<dbReference type="AlphaFoldDB" id="A0A437K446"/>
<gene>
    <name evidence="1" type="ORF">EM808_25040</name>
</gene>
<dbReference type="EMBL" id="RZTZ01000018">
    <property type="protein sequence ID" value="RVT57209.1"/>
    <property type="molecule type" value="Genomic_DNA"/>
</dbReference>
<comment type="caution">
    <text evidence="1">The sequence shown here is derived from an EMBL/GenBank/DDBJ whole genome shotgun (WGS) entry which is preliminary data.</text>
</comment>
<reference evidence="1 2" key="1">
    <citation type="submission" date="2019-01" db="EMBL/GenBank/DDBJ databases">
        <title>Bacillus sp. M5HDSG1-1, whole genome shotgun sequence.</title>
        <authorList>
            <person name="Tuo L."/>
        </authorList>
    </citation>
    <scope>NUCLEOTIDE SEQUENCE [LARGE SCALE GENOMIC DNA]</scope>
    <source>
        <strain evidence="1 2">M5HDSG1-1</strain>
    </source>
</reference>
<dbReference type="Pfam" id="PF08795">
    <property type="entry name" value="DUF1796"/>
    <property type="match status" value="1"/>
</dbReference>
<dbReference type="Proteomes" id="UP000288024">
    <property type="component" value="Unassembled WGS sequence"/>
</dbReference>
<protein>
    <submittedName>
        <fullName evidence="1">Peptidase</fullName>
    </submittedName>
</protein>
<organism evidence="1 2">
    <name type="scientific">Niallia taxi</name>
    <dbReference type="NCBI Taxonomy" id="2499688"/>
    <lineage>
        <taxon>Bacteria</taxon>
        <taxon>Bacillati</taxon>
        <taxon>Bacillota</taxon>
        <taxon>Bacilli</taxon>
        <taxon>Bacillales</taxon>
        <taxon>Bacillaceae</taxon>
        <taxon>Niallia</taxon>
    </lineage>
</organism>
<name>A0A437K446_9BACI</name>
<sequence>MKINEIKGAYNAIYSLGENCIPALKLRKFNLREFAGPLDWVGSPNLPKVTNLLRTNFSNFLISDHLIVPQYASDEDLLVVDTVNHISFNHDFKTHENTLNHLPSLPQVQAKYEKRINHFIETQSNSERLLFIRTEANIKDTLELENILSQLVKYNFCILIVNHSKVTEIVELDWKIKNVCAIEMPNEEIWEGNDLLWERIFQGITLISDKFN</sequence>
<evidence type="ECO:0000313" key="1">
    <source>
        <dbReference type="EMBL" id="RVT57209.1"/>
    </source>
</evidence>
<accession>A0A437K446</accession>
<proteinExistence type="predicted"/>
<keyword evidence="2" id="KW-1185">Reference proteome</keyword>
<dbReference type="RefSeq" id="WP_127742011.1">
    <property type="nucleotide sequence ID" value="NZ_RZTZ01000018.1"/>
</dbReference>
<evidence type="ECO:0000313" key="2">
    <source>
        <dbReference type="Proteomes" id="UP000288024"/>
    </source>
</evidence>